<dbReference type="Pfam" id="PF02875">
    <property type="entry name" value="Mur_ligase_C"/>
    <property type="match status" value="1"/>
</dbReference>
<sequence length="463" mass="50331">MIRRTIRQIVQMTDGVLDESKWDSLPVTGVSTDTRTIQRGNLFIPIKRKQNGHLYVEEAFRKGASASLWCKDEPHPPQQVPLIFVDNPLSALHRLASRYRAELKMRVIGVTGSNGKTTTKDMIASIFACCFRVCKTEGNLNNHYGLPLTLLQMEEDTQIAVVEMGMSDTWEIALLSNIAQPDIAVITMIGESHLGTLGTREAIAAAKLEITEALSSNGVLIINGDEPLLAEGLAKLNLPETVRVLRFGFSSDNDYSLSSIQIGHQATEFSVNGRKELHYKVPLPGKHYACNALAAIAAAEWSGISSADIRQGLASVRPTGMRMEIKRSPAGFTVINDAFNASPSSVKAAIEVLCEMSGFTRKKLVLGDMLELGTEEELLHREIGRLLSPEAIDSVYTYGKLAGYIAEEAKLTFGPHRVHSFTDKASLADQLLSEAGNGTAILVKGSRGAGLEDIVERLLDGAS</sequence>
<dbReference type="EC" id="6.3.2.10" evidence="10 11"/>
<evidence type="ECO:0000256" key="4">
    <source>
        <dbReference type="ARBA" id="ARBA00022741"/>
    </source>
</evidence>
<keyword evidence="2 10" id="KW-0436">Ligase</keyword>
<evidence type="ECO:0000259" key="12">
    <source>
        <dbReference type="Pfam" id="PF02875"/>
    </source>
</evidence>
<comment type="catalytic activity">
    <reaction evidence="10 11">
        <text>D-alanyl-D-alanine + UDP-N-acetyl-alpha-D-muramoyl-L-alanyl-gamma-D-glutamyl-meso-2,6-diaminopimelate + ATP = UDP-N-acetyl-alpha-D-muramoyl-L-alanyl-gamma-D-glutamyl-meso-2,6-diaminopimeloyl-D-alanyl-D-alanine + ADP + phosphate + H(+)</text>
        <dbReference type="Rhea" id="RHEA:28374"/>
        <dbReference type="ChEBI" id="CHEBI:15378"/>
        <dbReference type="ChEBI" id="CHEBI:30616"/>
        <dbReference type="ChEBI" id="CHEBI:43474"/>
        <dbReference type="ChEBI" id="CHEBI:57822"/>
        <dbReference type="ChEBI" id="CHEBI:61386"/>
        <dbReference type="ChEBI" id="CHEBI:83905"/>
        <dbReference type="ChEBI" id="CHEBI:456216"/>
        <dbReference type="EC" id="6.3.2.10"/>
    </reaction>
</comment>
<dbReference type="RefSeq" id="WP_379287008.1">
    <property type="nucleotide sequence ID" value="NZ_JBHTIU010000024.1"/>
</dbReference>
<dbReference type="PANTHER" id="PTHR43024">
    <property type="entry name" value="UDP-N-ACETYLMURAMOYL-TRIPEPTIDE--D-ALANYL-D-ALANINE LIGASE"/>
    <property type="match status" value="1"/>
</dbReference>
<evidence type="ECO:0000256" key="7">
    <source>
        <dbReference type="ARBA" id="ARBA00022984"/>
    </source>
</evidence>
<dbReference type="Pfam" id="PF08245">
    <property type="entry name" value="Mur_ligase_M"/>
    <property type="match status" value="1"/>
</dbReference>
<evidence type="ECO:0000256" key="1">
    <source>
        <dbReference type="ARBA" id="ARBA00022490"/>
    </source>
</evidence>
<dbReference type="Gene3D" id="3.90.190.20">
    <property type="entry name" value="Mur ligase, C-terminal domain"/>
    <property type="match status" value="1"/>
</dbReference>
<evidence type="ECO:0000256" key="8">
    <source>
        <dbReference type="ARBA" id="ARBA00023306"/>
    </source>
</evidence>
<name>A0ABW3D676_9BACL</name>
<dbReference type="EMBL" id="JBHTIU010000024">
    <property type="protein sequence ID" value="MFD0868843.1"/>
    <property type="molecule type" value="Genomic_DNA"/>
</dbReference>
<dbReference type="InterPro" id="IPR051046">
    <property type="entry name" value="MurCDEF_CellWall_CoF430Synth"/>
</dbReference>
<evidence type="ECO:0000256" key="2">
    <source>
        <dbReference type="ARBA" id="ARBA00022598"/>
    </source>
</evidence>
<evidence type="ECO:0000256" key="6">
    <source>
        <dbReference type="ARBA" id="ARBA00022960"/>
    </source>
</evidence>
<comment type="function">
    <text evidence="10 11">Involved in cell wall formation. Catalyzes the final step in the synthesis of UDP-N-acetylmuramoyl-pentapeptide, the precursor of murein.</text>
</comment>
<evidence type="ECO:0000313" key="14">
    <source>
        <dbReference type="EMBL" id="MFD0868843.1"/>
    </source>
</evidence>
<keyword evidence="4 10" id="KW-0547">Nucleotide-binding</keyword>
<dbReference type="InterPro" id="IPR036615">
    <property type="entry name" value="Mur_ligase_C_dom_sf"/>
</dbReference>
<dbReference type="InterPro" id="IPR013221">
    <property type="entry name" value="Mur_ligase_cen"/>
</dbReference>
<accession>A0ABW3D676</accession>
<keyword evidence="5 10" id="KW-0067">ATP-binding</keyword>
<evidence type="ECO:0000256" key="3">
    <source>
        <dbReference type="ARBA" id="ARBA00022618"/>
    </source>
</evidence>
<dbReference type="PANTHER" id="PTHR43024:SF1">
    <property type="entry name" value="UDP-N-ACETYLMURAMOYL-TRIPEPTIDE--D-ALANYL-D-ALANINE LIGASE"/>
    <property type="match status" value="1"/>
</dbReference>
<keyword evidence="15" id="KW-1185">Reference proteome</keyword>
<feature type="binding site" evidence="10">
    <location>
        <begin position="112"/>
        <end position="118"/>
    </location>
    <ligand>
        <name>ATP</name>
        <dbReference type="ChEBI" id="CHEBI:30616"/>
    </ligand>
</feature>
<evidence type="ECO:0000256" key="5">
    <source>
        <dbReference type="ARBA" id="ARBA00022840"/>
    </source>
</evidence>
<feature type="domain" description="Mur ligase central" evidence="13">
    <location>
        <begin position="110"/>
        <end position="299"/>
    </location>
</feature>
<protein>
    <recommendedName>
        <fullName evidence="10 11">UDP-N-acetylmuramoyl-tripeptide--D-alanyl-D-alanine ligase</fullName>
        <ecNumber evidence="10 11">6.3.2.10</ecNumber>
    </recommendedName>
    <alternativeName>
        <fullName evidence="10">D-alanyl-D-alanine-adding enzyme</fullName>
    </alternativeName>
</protein>
<feature type="domain" description="Mur ligase C-terminal" evidence="12">
    <location>
        <begin position="321"/>
        <end position="447"/>
    </location>
</feature>
<dbReference type="SUPFAM" id="SSF63418">
    <property type="entry name" value="MurE/MurF N-terminal domain"/>
    <property type="match status" value="1"/>
</dbReference>
<dbReference type="Gene3D" id="3.40.1390.10">
    <property type="entry name" value="MurE/MurF, N-terminal domain"/>
    <property type="match status" value="1"/>
</dbReference>
<proteinExistence type="inferred from homology"/>
<evidence type="ECO:0000313" key="15">
    <source>
        <dbReference type="Proteomes" id="UP001597120"/>
    </source>
</evidence>
<comment type="subcellular location">
    <subcellularLocation>
        <location evidence="10 11">Cytoplasm</location>
    </subcellularLocation>
</comment>
<dbReference type="Gene3D" id="3.40.1190.10">
    <property type="entry name" value="Mur-like, catalytic domain"/>
    <property type="match status" value="1"/>
</dbReference>
<keyword evidence="7 10" id="KW-0573">Peptidoglycan synthesis</keyword>
<evidence type="ECO:0000256" key="11">
    <source>
        <dbReference type="RuleBase" id="RU004136"/>
    </source>
</evidence>
<evidence type="ECO:0000256" key="10">
    <source>
        <dbReference type="HAMAP-Rule" id="MF_02019"/>
    </source>
</evidence>
<dbReference type="GO" id="GO:0047480">
    <property type="term" value="F:UDP-N-acetylmuramoyl-tripeptide-D-alanyl-D-alanine ligase activity"/>
    <property type="evidence" value="ECO:0007669"/>
    <property type="project" value="UniProtKB-EC"/>
</dbReference>
<dbReference type="NCBIfam" id="TIGR01143">
    <property type="entry name" value="murF"/>
    <property type="match status" value="1"/>
</dbReference>
<reference evidence="15" key="1">
    <citation type="journal article" date="2019" name="Int. J. Syst. Evol. Microbiol.">
        <title>The Global Catalogue of Microorganisms (GCM) 10K type strain sequencing project: providing services to taxonomists for standard genome sequencing and annotation.</title>
        <authorList>
            <consortium name="The Broad Institute Genomics Platform"/>
            <consortium name="The Broad Institute Genome Sequencing Center for Infectious Disease"/>
            <person name="Wu L."/>
            <person name="Ma J."/>
        </authorList>
    </citation>
    <scope>NUCLEOTIDE SEQUENCE [LARGE SCALE GENOMIC DNA]</scope>
    <source>
        <strain evidence="15">CCUG 57263</strain>
    </source>
</reference>
<comment type="similarity">
    <text evidence="10">Belongs to the MurCDEF family. MurF subfamily.</text>
</comment>
<keyword evidence="9 10" id="KW-0961">Cell wall biogenesis/degradation</keyword>
<evidence type="ECO:0000256" key="9">
    <source>
        <dbReference type="ARBA" id="ARBA00023316"/>
    </source>
</evidence>
<keyword evidence="1 10" id="KW-0963">Cytoplasm</keyword>
<dbReference type="HAMAP" id="MF_02019">
    <property type="entry name" value="MurF"/>
    <property type="match status" value="1"/>
</dbReference>
<keyword evidence="6 10" id="KW-0133">Cell shape</keyword>
<keyword evidence="3 10" id="KW-0132">Cell division</keyword>
<dbReference type="InterPro" id="IPR005863">
    <property type="entry name" value="UDP-N-AcMur_synth"/>
</dbReference>
<gene>
    <name evidence="10 14" type="primary">murF</name>
    <name evidence="14" type="ORF">ACFQ03_06750</name>
</gene>
<comment type="pathway">
    <text evidence="10 11">Cell wall biogenesis; peptidoglycan biosynthesis.</text>
</comment>
<dbReference type="InterPro" id="IPR036565">
    <property type="entry name" value="Mur-like_cat_sf"/>
</dbReference>
<organism evidence="14 15">
    <name type="scientific">Paenibacillus residui</name>
    <dbReference type="NCBI Taxonomy" id="629724"/>
    <lineage>
        <taxon>Bacteria</taxon>
        <taxon>Bacillati</taxon>
        <taxon>Bacillota</taxon>
        <taxon>Bacilli</taxon>
        <taxon>Bacillales</taxon>
        <taxon>Paenibacillaceae</taxon>
        <taxon>Paenibacillus</taxon>
    </lineage>
</organism>
<dbReference type="InterPro" id="IPR004101">
    <property type="entry name" value="Mur_ligase_C"/>
</dbReference>
<evidence type="ECO:0000259" key="13">
    <source>
        <dbReference type="Pfam" id="PF08245"/>
    </source>
</evidence>
<dbReference type="Proteomes" id="UP001597120">
    <property type="component" value="Unassembled WGS sequence"/>
</dbReference>
<comment type="caution">
    <text evidence="14">The sequence shown here is derived from an EMBL/GenBank/DDBJ whole genome shotgun (WGS) entry which is preliminary data.</text>
</comment>
<keyword evidence="8 10" id="KW-0131">Cell cycle</keyword>
<dbReference type="InterPro" id="IPR035911">
    <property type="entry name" value="MurE/MurF_N"/>
</dbReference>
<dbReference type="SUPFAM" id="SSF53244">
    <property type="entry name" value="MurD-like peptide ligases, peptide-binding domain"/>
    <property type="match status" value="1"/>
</dbReference>
<dbReference type="SUPFAM" id="SSF53623">
    <property type="entry name" value="MurD-like peptide ligases, catalytic domain"/>
    <property type="match status" value="1"/>
</dbReference>